<evidence type="ECO:0000313" key="2">
    <source>
        <dbReference type="EMBL" id="OIJ12877.1"/>
    </source>
</evidence>
<accession>A0A1S2LMG4</accession>
<comment type="caution">
    <text evidence="2">The sequence shown here is derived from an EMBL/GenBank/DDBJ whole genome shotgun (WGS) entry which is preliminary data.</text>
</comment>
<evidence type="ECO:0000256" key="1">
    <source>
        <dbReference type="SAM" id="Phobius"/>
    </source>
</evidence>
<keyword evidence="1" id="KW-0472">Membrane</keyword>
<sequence>MAWFSYFLLSVPEAFLLLAVTFTLLSISIKENLKKMILFAFLWGGVAFIFSILMNSSIKPVINFTFFAIILIVLFRFKILTGIIISLISYILLVALEIIILIPLTQVIPFEQIAASPWLRILAGVFVIHIPLLLIWFILQKFNLKIKIPLLR</sequence>
<protein>
    <submittedName>
        <fullName evidence="2">Uncharacterized protein</fullName>
    </submittedName>
</protein>
<keyword evidence="3" id="KW-1185">Reference proteome</keyword>
<evidence type="ECO:0000313" key="3">
    <source>
        <dbReference type="Proteomes" id="UP000180098"/>
    </source>
</evidence>
<keyword evidence="1" id="KW-0812">Transmembrane</keyword>
<dbReference type="EMBL" id="MLQQ01000018">
    <property type="protein sequence ID" value="OIJ12877.1"/>
    <property type="molecule type" value="Genomic_DNA"/>
</dbReference>
<organism evidence="2 3">
    <name type="scientific">Anaerobacillus arseniciselenatis</name>
    <dbReference type="NCBI Taxonomy" id="85682"/>
    <lineage>
        <taxon>Bacteria</taxon>
        <taxon>Bacillati</taxon>
        <taxon>Bacillota</taxon>
        <taxon>Bacilli</taxon>
        <taxon>Bacillales</taxon>
        <taxon>Bacillaceae</taxon>
        <taxon>Anaerobacillus</taxon>
    </lineage>
</organism>
<feature type="transmembrane region" description="Helical" evidence="1">
    <location>
        <begin position="84"/>
        <end position="106"/>
    </location>
</feature>
<proteinExistence type="predicted"/>
<feature type="transmembrane region" description="Helical" evidence="1">
    <location>
        <begin position="6"/>
        <end position="25"/>
    </location>
</feature>
<feature type="transmembrane region" description="Helical" evidence="1">
    <location>
        <begin position="118"/>
        <end position="139"/>
    </location>
</feature>
<keyword evidence="1" id="KW-1133">Transmembrane helix</keyword>
<reference evidence="2 3" key="1">
    <citation type="submission" date="2016-10" db="EMBL/GenBank/DDBJ databases">
        <title>Draft genome sequences of four alkaliphilic bacteria belonging to the Anaerobacillus genus.</title>
        <authorList>
            <person name="Bassil N.M."/>
            <person name="Lloyd J.R."/>
        </authorList>
    </citation>
    <scope>NUCLEOTIDE SEQUENCE [LARGE SCALE GENOMIC DNA]</scope>
    <source>
        <strain evidence="2 3">DSM 15340</strain>
    </source>
</reference>
<dbReference type="AlphaFoldDB" id="A0A1S2LMG4"/>
<dbReference type="RefSeq" id="WP_071313184.1">
    <property type="nucleotide sequence ID" value="NZ_MLQQ01000018.1"/>
</dbReference>
<dbReference type="OrthoDB" id="2943630at2"/>
<feature type="transmembrane region" description="Helical" evidence="1">
    <location>
        <begin position="37"/>
        <end position="54"/>
    </location>
</feature>
<dbReference type="Proteomes" id="UP000180098">
    <property type="component" value="Unassembled WGS sequence"/>
</dbReference>
<gene>
    <name evidence="2" type="ORF">BKP35_09935</name>
</gene>
<name>A0A1S2LMG4_9BACI</name>